<protein>
    <submittedName>
        <fullName evidence="3">Plasmid stabilization protein</fullName>
    </submittedName>
</protein>
<gene>
    <name evidence="3" type="ORF">THIAE_04830</name>
</gene>
<dbReference type="Proteomes" id="UP000005380">
    <property type="component" value="Chromosome"/>
</dbReference>
<evidence type="ECO:0000313" key="3">
    <source>
        <dbReference type="EMBL" id="AHF01204.1"/>
    </source>
</evidence>
<evidence type="ECO:0000256" key="1">
    <source>
        <dbReference type="ARBA" id="ARBA00006226"/>
    </source>
</evidence>
<dbReference type="EMBL" id="CP007030">
    <property type="protein sequence ID" value="AHF01204.1"/>
    <property type="molecule type" value="Genomic_DNA"/>
</dbReference>
<dbReference type="PANTHER" id="PTHR33755">
    <property type="entry name" value="TOXIN PARE1-RELATED"/>
    <property type="match status" value="1"/>
</dbReference>
<organism evidence="3 4">
    <name type="scientific">Thiomicrospira aerophila AL3</name>
    <dbReference type="NCBI Taxonomy" id="717772"/>
    <lineage>
        <taxon>Bacteria</taxon>
        <taxon>Pseudomonadati</taxon>
        <taxon>Pseudomonadota</taxon>
        <taxon>Gammaproteobacteria</taxon>
        <taxon>Thiotrichales</taxon>
        <taxon>Piscirickettsiaceae</taxon>
        <taxon>Thiomicrospira</taxon>
    </lineage>
</organism>
<dbReference type="STRING" id="717772.THIAE_04830"/>
<evidence type="ECO:0000256" key="2">
    <source>
        <dbReference type="ARBA" id="ARBA00022649"/>
    </source>
</evidence>
<name>W0DW55_9GAMM</name>
<dbReference type="eggNOG" id="COG3668">
    <property type="taxonomic scope" value="Bacteria"/>
</dbReference>
<evidence type="ECO:0000313" key="4">
    <source>
        <dbReference type="Proteomes" id="UP000005380"/>
    </source>
</evidence>
<dbReference type="InterPro" id="IPR051803">
    <property type="entry name" value="TA_system_RelE-like_toxin"/>
</dbReference>
<dbReference type="SUPFAM" id="SSF143011">
    <property type="entry name" value="RelE-like"/>
    <property type="match status" value="1"/>
</dbReference>
<dbReference type="Pfam" id="PF05016">
    <property type="entry name" value="ParE_toxin"/>
    <property type="match status" value="1"/>
</dbReference>
<dbReference type="KEGG" id="tao:THIAE_04830"/>
<dbReference type="OrthoDB" id="573800at2"/>
<dbReference type="PANTHER" id="PTHR33755:SF7">
    <property type="entry name" value="TOXIN MODULE OF TOXIN-ANTITOXIN SYSTEM RELE_STBE FAMILY"/>
    <property type="match status" value="1"/>
</dbReference>
<keyword evidence="2" id="KW-1277">Toxin-antitoxin system</keyword>
<reference evidence="3 4" key="1">
    <citation type="submission" date="2013-12" db="EMBL/GenBank/DDBJ databases">
        <authorList>
            <consortium name="DOE Joint Genome Institute"/>
            <person name="Kappler U."/>
            <person name="Huntemann M."/>
            <person name="Han J."/>
            <person name="Chen A."/>
            <person name="Kyrpides N."/>
            <person name="Mavromatis K."/>
            <person name="Markowitz V."/>
            <person name="Palaniappan K."/>
            <person name="Ivanova N."/>
            <person name="Schaumberg A."/>
            <person name="Pati A."/>
            <person name="Liolios K."/>
            <person name="Nordberg H.P."/>
            <person name="Cantor M.N."/>
            <person name="Hua S.X."/>
            <person name="Woyke T."/>
        </authorList>
    </citation>
    <scope>NUCLEOTIDE SEQUENCE [LARGE SCALE GENOMIC DNA]</scope>
    <source>
        <strain evidence="4">AL2</strain>
    </source>
</reference>
<comment type="similarity">
    <text evidence="1">Belongs to the RelE toxin family.</text>
</comment>
<sequence>MKLIWTSKATSDLVRLHAFLEPHNKQIAAKVTQSLAHAPNNLITHPRLGERLDEFIDREVRRILVGDYEMRYELQKDTIYILRIWHTKEHR</sequence>
<proteinExistence type="inferred from homology"/>
<dbReference type="InterPro" id="IPR035093">
    <property type="entry name" value="RelE/ParE_toxin_dom_sf"/>
</dbReference>
<keyword evidence="4" id="KW-1185">Reference proteome</keyword>
<dbReference type="Gene3D" id="3.30.2310.20">
    <property type="entry name" value="RelE-like"/>
    <property type="match status" value="1"/>
</dbReference>
<dbReference type="InterPro" id="IPR007712">
    <property type="entry name" value="RelE/ParE_toxin"/>
</dbReference>
<dbReference type="HOGENOM" id="CLU_147162_13_2_6"/>
<accession>W0DW55</accession>
<dbReference type="InParanoid" id="W0DW55"/>
<dbReference type="AlphaFoldDB" id="W0DW55"/>